<dbReference type="Proteomes" id="UP000546200">
    <property type="component" value="Unassembled WGS sequence"/>
</dbReference>
<dbReference type="AlphaFoldDB" id="A0A7W9EWA0"/>
<evidence type="ECO:0000313" key="3">
    <source>
        <dbReference type="Proteomes" id="UP000546200"/>
    </source>
</evidence>
<keyword evidence="1" id="KW-0472">Membrane</keyword>
<keyword evidence="1" id="KW-1133">Transmembrane helix</keyword>
<accession>A0A7W9EWA0</accession>
<evidence type="ECO:0000313" key="2">
    <source>
        <dbReference type="EMBL" id="MBB5715507.1"/>
    </source>
</evidence>
<dbReference type="GO" id="GO:0005886">
    <property type="term" value="C:plasma membrane"/>
    <property type="evidence" value="ECO:0007669"/>
    <property type="project" value="TreeGrafter"/>
</dbReference>
<sequence length="137" mass="15340">MVLPLKRYFDFGGRSRRREYWMFFLFTIMLSLVAGIIDNLLGYGSSFRTVTETSVSAGASSNGPVNALVSLALIIPSLSVGFRRLHDTDRSAWWLLLVFLPLLGWIALLVFYCQEGTRGTNRFGPDPKGENLVEVFG</sequence>
<dbReference type="Pfam" id="PF05656">
    <property type="entry name" value="DUF805"/>
    <property type="match status" value="1"/>
</dbReference>
<keyword evidence="1" id="KW-0812">Transmembrane</keyword>
<reference evidence="2 3" key="1">
    <citation type="submission" date="2020-08" db="EMBL/GenBank/DDBJ databases">
        <title>Genomic Encyclopedia of Type Strains, Phase IV (KMG-IV): sequencing the most valuable type-strain genomes for metagenomic binning, comparative biology and taxonomic classification.</title>
        <authorList>
            <person name="Goeker M."/>
        </authorList>
    </citation>
    <scope>NUCLEOTIDE SEQUENCE [LARGE SCALE GENOMIC DNA]</scope>
    <source>
        <strain evidence="2 3">DSM 100044</strain>
    </source>
</reference>
<dbReference type="EMBL" id="JACIJK010000006">
    <property type="protein sequence ID" value="MBB5715507.1"/>
    <property type="molecule type" value="Genomic_DNA"/>
</dbReference>
<keyword evidence="3" id="KW-1185">Reference proteome</keyword>
<dbReference type="PANTHER" id="PTHR34980">
    <property type="entry name" value="INNER MEMBRANE PROTEIN-RELATED-RELATED"/>
    <property type="match status" value="1"/>
</dbReference>
<feature type="transmembrane region" description="Helical" evidence="1">
    <location>
        <begin position="94"/>
        <end position="112"/>
    </location>
</feature>
<protein>
    <submittedName>
        <fullName evidence="2">Uncharacterized membrane protein YhaH (DUF805 family)</fullName>
    </submittedName>
</protein>
<dbReference type="RefSeq" id="WP_184057863.1">
    <property type="nucleotide sequence ID" value="NZ_JACIJK010000006.1"/>
</dbReference>
<comment type="caution">
    <text evidence="2">The sequence shown here is derived from an EMBL/GenBank/DDBJ whole genome shotgun (WGS) entry which is preliminary data.</text>
</comment>
<dbReference type="InterPro" id="IPR008523">
    <property type="entry name" value="DUF805"/>
</dbReference>
<dbReference type="PANTHER" id="PTHR34980:SF2">
    <property type="entry name" value="INNER MEMBRANE PROTEIN YHAH-RELATED"/>
    <property type="match status" value="1"/>
</dbReference>
<evidence type="ECO:0000256" key="1">
    <source>
        <dbReference type="SAM" id="Phobius"/>
    </source>
</evidence>
<organism evidence="2 3">
    <name type="scientific">Sphingomonas aerophila</name>
    <dbReference type="NCBI Taxonomy" id="1344948"/>
    <lineage>
        <taxon>Bacteria</taxon>
        <taxon>Pseudomonadati</taxon>
        <taxon>Pseudomonadota</taxon>
        <taxon>Alphaproteobacteria</taxon>
        <taxon>Sphingomonadales</taxon>
        <taxon>Sphingomonadaceae</taxon>
        <taxon>Sphingomonas</taxon>
    </lineage>
</organism>
<feature type="transmembrane region" description="Helical" evidence="1">
    <location>
        <begin position="20"/>
        <end position="43"/>
    </location>
</feature>
<gene>
    <name evidence="2" type="ORF">FHS94_002353</name>
</gene>
<proteinExistence type="predicted"/>
<name>A0A7W9EWA0_9SPHN</name>